<dbReference type="InterPro" id="IPR004045">
    <property type="entry name" value="Glutathione_S-Trfase_N"/>
</dbReference>
<keyword evidence="3" id="KW-1185">Reference proteome</keyword>
<dbReference type="Proteomes" id="UP001453229">
    <property type="component" value="Chromosome"/>
</dbReference>
<dbReference type="SUPFAM" id="SSF52833">
    <property type="entry name" value="Thioredoxin-like"/>
    <property type="match status" value="1"/>
</dbReference>
<dbReference type="Gene3D" id="3.40.30.10">
    <property type="entry name" value="Glutaredoxin"/>
    <property type="match status" value="1"/>
</dbReference>
<dbReference type="RefSeq" id="WP_342596433.1">
    <property type="nucleotide sequence ID" value="NZ_CP151919.1"/>
</dbReference>
<evidence type="ECO:0000313" key="2">
    <source>
        <dbReference type="EMBL" id="XAD56370.1"/>
    </source>
</evidence>
<evidence type="ECO:0000259" key="1">
    <source>
        <dbReference type="PROSITE" id="PS50404"/>
    </source>
</evidence>
<sequence>MLGSHIRVSAFRWVPDFARGKVRDLRVRWALEEAGLPYETEAIDFVEKRSATYLCRQPFGQVPVIEVDGEAMFESGAIVLKIAEQYEPLLSRVPRRRDQTLSWLFAGLNSVEPPIMALAELDFFVEDETVRARHREFVLGNVVDRLDDLARVLGERTYLVDEFSVADLMMTTVLRIIDHTELLVERPALDAYVRRCSERPAFDRALRAQLRVFDENAPVSG</sequence>
<protein>
    <submittedName>
        <fullName evidence="2">Glutathione S-transferase family protein</fullName>
    </submittedName>
</protein>
<accession>A0ABZ3CZC3</accession>
<dbReference type="Gene3D" id="1.20.1050.10">
    <property type="match status" value="1"/>
</dbReference>
<organism evidence="2 3">
    <name type="scientific">Salinicola lusitanus</name>
    <dbReference type="NCBI Taxonomy" id="1949085"/>
    <lineage>
        <taxon>Bacteria</taxon>
        <taxon>Pseudomonadati</taxon>
        <taxon>Pseudomonadota</taxon>
        <taxon>Gammaproteobacteria</taxon>
        <taxon>Oceanospirillales</taxon>
        <taxon>Halomonadaceae</taxon>
        <taxon>Salinicola</taxon>
    </lineage>
</organism>
<dbReference type="PANTHER" id="PTHR44051">
    <property type="entry name" value="GLUTATHIONE S-TRANSFERASE-RELATED"/>
    <property type="match status" value="1"/>
</dbReference>
<proteinExistence type="predicted"/>
<feature type="domain" description="GST N-terminal" evidence="1">
    <location>
        <begin position="11"/>
        <end position="90"/>
    </location>
</feature>
<dbReference type="InterPro" id="IPR040079">
    <property type="entry name" value="Glutathione_S-Trfase"/>
</dbReference>
<dbReference type="PROSITE" id="PS50404">
    <property type="entry name" value="GST_NTER"/>
    <property type="match status" value="1"/>
</dbReference>
<dbReference type="CDD" id="cd03046">
    <property type="entry name" value="GST_N_GTT1_like"/>
    <property type="match status" value="1"/>
</dbReference>
<dbReference type="SFLD" id="SFLDS00019">
    <property type="entry name" value="Glutathione_Transferase_(cytos"/>
    <property type="match status" value="1"/>
</dbReference>
<dbReference type="InterPro" id="IPR036249">
    <property type="entry name" value="Thioredoxin-like_sf"/>
</dbReference>
<dbReference type="SUPFAM" id="SSF47616">
    <property type="entry name" value="GST C-terminal domain-like"/>
    <property type="match status" value="1"/>
</dbReference>
<dbReference type="InterPro" id="IPR036282">
    <property type="entry name" value="Glutathione-S-Trfase_C_sf"/>
</dbReference>
<dbReference type="SFLD" id="SFLDG00358">
    <property type="entry name" value="Main_(cytGST)"/>
    <property type="match status" value="1"/>
</dbReference>
<dbReference type="Pfam" id="PF02798">
    <property type="entry name" value="GST_N"/>
    <property type="match status" value="1"/>
</dbReference>
<dbReference type="PANTHER" id="PTHR44051:SF8">
    <property type="entry name" value="GLUTATHIONE S-TRANSFERASE GSTA"/>
    <property type="match status" value="1"/>
</dbReference>
<dbReference type="CDD" id="cd03207">
    <property type="entry name" value="GST_C_8"/>
    <property type="match status" value="1"/>
</dbReference>
<dbReference type="EMBL" id="CP151919">
    <property type="protein sequence ID" value="XAD56370.1"/>
    <property type="molecule type" value="Genomic_DNA"/>
</dbReference>
<gene>
    <name evidence="2" type="ORF">AAGT95_10390</name>
</gene>
<name>A0ABZ3CZC3_9GAMM</name>
<reference evidence="2 3" key="1">
    <citation type="submission" date="2024-04" db="EMBL/GenBank/DDBJ databases">
        <title>Salinicola lusitanus LLJ914,a marine bacterium isolated from the Okinawa Trough.</title>
        <authorList>
            <person name="Li J."/>
        </authorList>
    </citation>
    <scope>NUCLEOTIDE SEQUENCE [LARGE SCALE GENOMIC DNA]</scope>
    <source>
        <strain evidence="2 3">LLJ914</strain>
    </source>
</reference>
<evidence type="ECO:0000313" key="3">
    <source>
        <dbReference type="Proteomes" id="UP001453229"/>
    </source>
</evidence>